<evidence type="ECO:0000259" key="2">
    <source>
        <dbReference type="Pfam" id="PF14344"/>
    </source>
</evidence>
<feature type="domain" description="DUF4397" evidence="2">
    <location>
        <begin position="254"/>
        <end position="309"/>
    </location>
</feature>
<feature type="compositionally biased region" description="Acidic residues" evidence="1">
    <location>
        <begin position="388"/>
        <end position="433"/>
    </location>
</feature>
<feature type="region of interest" description="Disordered" evidence="1">
    <location>
        <begin position="304"/>
        <end position="506"/>
    </location>
</feature>
<feature type="compositionally biased region" description="Basic and acidic residues" evidence="1">
    <location>
        <begin position="162"/>
        <end position="207"/>
    </location>
</feature>
<evidence type="ECO:0000313" key="3">
    <source>
        <dbReference type="EMBL" id="QCC53658.1"/>
    </source>
</evidence>
<feature type="region of interest" description="Disordered" evidence="1">
    <location>
        <begin position="124"/>
        <end position="234"/>
    </location>
</feature>
<feature type="compositionally biased region" description="Acidic residues" evidence="1">
    <location>
        <begin position="307"/>
        <end position="362"/>
    </location>
</feature>
<dbReference type="GeneID" id="39850328"/>
<name>A0A4D6HK91_9EURY</name>
<dbReference type="EMBL" id="CP031305">
    <property type="protein sequence ID" value="QCC53658.1"/>
    <property type="molecule type" value="Genomic_DNA"/>
</dbReference>
<dbReference type="InterPro" id="IPR025510">
    <property type="entry name" value="DUF4397"/>
</dbReference>
<dbReference type="AlphaFoldDB" id="A0A4D6HK91"/>
<dbReference type="Pfam" id="PF14344">
    <property type="entry name" value="DUF4397"/>
    <property type="match status" value="2"/>
</dbReference>
<feature type="compositionally biased region" description="Acidic residues" evidence="1">
    <location>
        <begin position="125"/>
        <end position="156"/>
    </location>
</feature>
<feature type="compositionally biased region" description="Acidic residues" evidence="1">
    <location>
        <begin position="208"/>
        <end position="232"/>
    </location>
</feature>
<dbReference type="RefSeq" id="WP_136350790.1">
    <property type="nucleotide sequence ID" value="NZ_CP031305.1"/>
</dbReference>
<protein>
    <submittedName>
        <fullName evidence="3">DUF4397 domain-containing protein</fullName>
    </submittedName>
</protein>
<feature type="region of interest" description="Disordered" evidence="1">
    <location>
        <begin position="29"/>
        <end position="57"/>
    </location>
</feature>
<evidence type="ECO:0000313" key="4">
    <source>
        <dbReference type="Proteomes" id="UP000296822"/>
    </source>
</evidence>
<feature type="domain" description="DUF4397" evidence="2">
    <location>
        <begin position="50"/>
        <end position="128"/>
    </location>
</feature>
<sequence length="506" mass="55460">MTLSRRSTIKAIGVIGAGTTLTGTALAVSEHEDDERDPEEMPEDEDTGALRVGHFSPDAPNVDVLIDGEQILEDVAYDELSPYLEVAPGTYTVTITATGDPEAVVYEESVTIDAEYYTAAAIGELEADDENDLEEPIENDEPNEYENSGEYDDDSESNGYDDCGHDDNGRGHDDNGRGHDDNGRGHDDNGRGHDDNGRGHDNGHRHDDEDEISDEPEPEPTDEPDEVDEDLETGTFDVLLLVDAGPEDIEEGMSQVRVVHASPDAPAVDVLNAADGMPFFEDVSFSESSEYAPLDPGSYTVDIVPAAEDDLEDDEPVTDDAEDDFDDVEDDVEDDFDDVEDDVEDDFDDVEDDYDNEEDDAQPEPVASADLELEENTAYTAYAIGYLEETDAAEEDDPVTAAEDEPADAMDDADEPADGMDEDEPVDEMDEDERPFTVRVAVDGPMADEEEEPEEPVEDDVMDEDDELEDEVEEAPVPDETEPEDDTEEYEDDANYGAEEPVTADD</sequence>
<reference evidence="3 4" key="1">
    <citation type="journal article" date="2019" name="Nat. Commun.">
        <title>A new type of DNA phosphorothioation-based antiviral system in archaea.</title>
        <authorList>
            <person name="Xiong L."/>
            <person name="Liu S."/>
            <person name="Chen S."/>
            <person name="Xiao Y."/>
            <person name="Zhu B."/>
            <person name="Gao Y."/>
            <person name="Zhang Y."/>
            <person name="Chen B."/>
            <person name="Luo J."/>
            <person name="Deng Z."/>
            <person name="Chen X."/>
            <person name="Wang L."/>
            <person name="Chen S."/>
        </authorList>
    </citation>
    <scope>NUCLEOTIDE SEQUENCE [LARGE SCALE GENOMIC DNA]</scope>
    <source>
        <strain evidence="3 4">JCM 10635</strain>
    </source>
</reference>
<dbReference type="KEGG" id="nbg:DV706_03650"/>
<dbReference type="Proteomes" id="UP000296822">
    <property type="component" value="Chromosome"/>
</dbReference>
<organism evidence="3 4">
    <name type="scientific">Natronorubrum bangense</name>
    <dbReference type="NCBI Taxonomy" id="61858"/>
    <lineage>
        <taxon>Archaea</taxon>
        <taxon>Methanobacteriati</taxon>
        <taxon>Methanobacteriota</taxon>
        <taxon>Stenosarchaea group</taxon>
        <taxon>Halobacteria</taxon>
        <taxon>Halobacteriales</taxon>
        <taxon>Natrialbaceae</taxon>
        <taxon>Natronorubrum</taxon>
    </lineage>
</organism>
<proteinExistence type="predicted"/>
<feature type="compositionally biased region" description="Acidic residues" evidence="1">
    <location>
        <begin position="31"/>
        <end position="47"/>
    </location>
</feature>
<dbReference type="InterPro" id="IPR006311">
    <property type="entry name" value="TAT_signal"/>
</dbReference>
<dbReference type="PROSITE" id="PS51318">
    <property type="entry name" value="TAT"/>
    <property type="match status" value="1"/>
</dbReference>
<accession>A0A4D6HK91</accession>
<gene>
    <name evidence="3" type="ORF">DV706_03650</name>
</gene>
<evidence type="ECO:0000256" key="1">
    <source>
        <dbReference type="SAM" id="MobiDB-lite"/>
    </source>
</evidence>
<feature type="compositionally biased region" description="Acidic residues" evidence="1">
    <location>
        <begin position="446"/>
        <end position="494"/>
    </location>
</feature>